<dbReference type="SMART" id="SM00028">
    <property type="entry name" value="TPR"/>
    <property type="match status" value="2"/>
</dbReference>
<dbReference type="Pfam" id="PF13432">
    <property type="entry name" value="TPR_16"/>
    <property type="match status" value="1"/>
</dbReference>
<gene>
    <name evidence="2" type="ORF">TPSD3_14815</name>
</gene>
<dbReference type="SUPFAM" id="SSF48452">
    <property type="entry name" value="TPR-like"/>
    <property type="match status" value="1"/>
</dbReference>
<dbReference type="PROSITE" id="PS50005">
    <property type="entry name" value="TPR"/>
    <property type="match status" value="1"/>
</dbReference>
<evidence type="ECO:0000313" key="2">
    <source>
        <dbReference type="EMBL" id="OUD12380.1"/>
    </source>
</evidence>
<organism evidence="2 3">
    <name type="scientific">Thioflexithrix psekupsensis</name>
    <dbReference type="NCBI Taxonomy" id="1570016"/>
    <lineage>
        <taxon>Bacteria</taxon>
        <taxon>Pseudomonadati</taxon>
        <taxon>Pseudomonadota</taxon>
        <taxon>Gammaproteobacteria</taxon>
        <taxon>Thiotrichales</taxon>
        <taxon>Thioflexithrix</taxon>
    </lineage>
</organism>
<dbReference type="RefSeq" id="WP_086489329.1">
    <property type="nucleotide sequence ID" value="NZ_MSLT01000023.1"/>
</dbReference>
<dbReference type="OrthoDB" id="8421013at2"/>
<accession>A0A251X4S3</accession>
<keyword evidence="1" id="KW-0802">TPR repeat</keyword>
<dbReference type="AlphaFoldDB" id="A0A251X4S3"/>
<keyword evidence="3" id="KW-1185">Reference proteome</keyword>
<feature type="repeat" description="TPR" evidence="1">
    <location>
        <begin position="20"/>
        <end position="53"/>
    </location>
</feature>
<dbReference type="EMBL" id="MSLT01000023">
    <property type="protein sequence ID" value="OUD12380.1"/>
    <property type="molecule type" value="Genomic_DNA"/>
</dbReference>
<dbReference type="Gene3D" id="1.25.40.10">
    <property type="entry name" value="Tetratricopeptide repeat domain"/>
    <property type="match status" value="1"/>
</dbReference>
<comment type="caution">
    <text evidence="2">The sequence shown here is derived from an EMBL/GenBank/DDBJ whole genome shotgun (WGS) entry which is preliminary data.</text>
</comment>
<evidence type="ECO:0000256" key="1">
    <source>
        <dbReference type="PROSITE-ProRule" id="PRU00339"/>
    </source>
</evidence>
<dbReference type="Proteomes" id="UP000194798">
    <property type="component" value="Unassembled WGS sequence"/>
</dbReference>
<proteinExistence type="predicted"/>
<reference evidence="2 3" key="1">
    <citation type="submission" date="2016-12" db="EMBL/GenBank/DDBJ databases">
        <title>Thioflexothrix psekupsii D3 genome sequencing and assembly.</title>
        <authorList>
            <person name="Fomenkov A."/>
            <person name="Vincze T."/>
            <person name="Grabovich M."/>
            <person name="Anton B.P."/>
            <person name="Dubinina G."/>
            <person name="Orlova M."/>
            <person name="Belousova E."/>
            <person name="Roberts R.J."/>
        </authorList>
    </citation>
    <scope>NUCLEOTIDE SEQUENCE [LARGE SCALE GENOMIC DNA]</scope>
    <source>
        <strain evidence="2">D3</strain>
    </source>
</reference>
<protein>
    <submittedName>
        <fullName evidence="2">Uncharacterized protein</fullName>
    </submittedName>
</protein>
<name>A0A251X4S3_9GAMM</name>
<sequence>MNPNLINNLENMLARGQDNALLRFSLGTAYLQQEDYANAALHLARCVALDPLYSAAWKHYAKALAAQQLTDQAIAAYEQGLLVAQQKGDKQAEKEMRVFLKRLQKNDPSHSV</sequence>
<dbReference type="InterPro" id="IPR019734">
    <property type="entry name" value="TPR_rpt"/>
</dbReference>
<evidence type="ECO:0000313" key="3">
    <source>
        <dbReference type="Proteomes" id="UP000194798"/>
    </source>
</evidence>
<dbReference type="InterPro" id="IPR011990">
    <property type="entry name" value="TPR-like_helical_dom_sf"/>
</dbReference>